<organism evidence="6">
    <name type="scientific">Candidatus Kentrum sp. DK</name>
    <dbReference type="NCBI Taxonomy" id="2126562"/>
    <lineage>
        <taxon>Bacteria</taxon>
        <taxon>Pseudomonadati</taxon>
        <taxon>Pseudomonadota</taxon>
        <taxon>Gammaproteobacteria</taxon>
        <taxon>Candidatus Kentrum</taxon>
    </lineage>
</organism>
<dbReference type="AlphaFoldDB" id="A0A450SL79"/>
<keyword evidence="1" id="KW-0677">Repeat</keyword>
<accession>A0A450SL79</accession>
<evidence type="ECO:0000313" key="5">
    <source>
        <dbReference type="EMBL" id="VFJ50101.1"/>
    </source>
</evidence>
<feature type="repeat" description="TPR" evidence="3">
    <location>
        <begin position="106"/>
        <end position="139"/>
    </location>
</feature>
<dbReference type="SMART" id="SM00028">
    <property type="entry name" value="TPR"/>
    <property type="match status" value="2"/>
</dbReference>
<name>A0A450SL79_9GAMM</name>
<dbReference type="PANTHER" id="PTHR44858:SF1">
    <property type="entry name" value="UDP-N-ACETYLGLUCOSAMINE--PEPTIDE N-ACETYLGLUCOSAMINYLTRANSFERASE SPINDLY-RELATED"/>
    <property type="match status" value="1"/>
</dbReference>
<dbReference type="SUPFAM" id="SSF48452">
    <property type="entry name" value="TPR-like"/>
    <property type="match status" value="1"/>
</dbReference>
<evidence type="ECO:0000256" key="4">
    <source>
        <dbReference type="SAM" id="Phobius"/>
    </source>
</evidence>
<proteinExistence type="predicted"/>
<gene>
    <name evidence="6" type="ORF">BECKDK2373B_GA0170837_104627</name>
    <name evidence="5" type="ORF">BECKDK2373C_GA0170839_10283</name>
</gene>
<evidence type="ECO:0000256" key="3">
    <source>
        <dbReference type="PROSITE-ProRule" id="PRU00339"/>
    </source>
</evidence>
<protein>
    <submittedName>
        <fullName evidence="6">Tetratricopeptide repeat-containing protein</fullName>
    </submittedName>
</protein>
<feature type="repeat" description="TPR" evidence="3">
    <location>
        <begin position="72"/>
        <end position="105"/>
    </location>
</feature>
<keyword evidence="4" id="KW-0472">Membrane</keyword>
<reference evidence="6" key="1">
    <citation type="submission" date="2019-02" db="EMBL/GenBank/DDBJ databases">
        <authorList>
            <person name="Gruber-Vodicka R. H."/>
            <person name="Seah K. B. B."/>
        </authorList>
    </citation>
    <scope>NUCLEOTIDE SEQUENCE</scope>
    <source>
        <strain evidence="5">BECK_DK161</strain>
        <strain evidence="6">BECK_DK47</strain>
    </source>
</reference>
<evidence type="ECO:0000256" key="2">
    <source>
        <dbReference type="ARBA" id="ARBA00022803"/>
    </source>
</evidence>
<evidence type="ECO:0000256" key="1">
    <source>
        <dbReference type="ARBA" id="ARBA00022737"/>
    </source>
</evidence>
<dbReference type="InterPro" id="IPR019734">
    <property type="entry name" value="TPR_rpt"/>
</dbReference>
<dbReference type="Pfam" id="PF00515">
    <property type="entry name" value="TPR_1"/>
    <property type="match status" value="1"/>
</dbReference>
<dbReference type="PANTHER" id="PTHR44858">
    <property type="entry name" value="TETRATRICOPEPTIDE REPEAT PROTEIN 6"/>
    <property type="match status" value="1"/>
</dbReference>
<dbReference type="InterPro" id="IPR011990">
    <property type="entry name" value="TPR-like_helical_dom_sf"/>
</dbReference>
<keyword evidence="2 3" id="KW-0802">TPR repeat</keyword>
<dbReference type="EMBL" id="CAADEY010000028">
    <property type="protein sequence ID" value="VFJ50101.1"/>
    <property type="molecule type" value="Genomic_DNA"/>
</dbReference>
<dbReference type="Pfam" id="PF14559">
    <property type="entry name" value="TPR_19"/>
    <property type="match status" value="1"/>
</dbReference>
<dbReference type="EMBL" id="CAADEX010000046">
    <property type="protein sequence ID" value="VFJ54409.1"/>
    <property type="molecule type" value="Genomic_DNA"/>
</dbReference>
<dbReference type="Gene3D" id="1.25.40.10">
    <property type="entry name" value="Tetratricopeptide repeat domain"/>
    <property type="match status" value="1"/>
</dbReference>
<dbReference type="PROSITE" id="PS50293">
    <property type="entry name" value="TPR_REGION"/>
    <property type="match status" value="1"/>
</dbReference>
<keyword evidence="4" id="KW-0812">Transmembrane</keyword>
<keyword evidence="4" id="KW-1133">Transmembrane helix</keyword>
<dbReference type="PROSITE" id="PS50005">
    <property type="entry name" value="TPR"/>
    <property type="match status" value="2"/>
</dbReference>
<dbReference type="InterPro" id="IPR050498">
    <property type="entry name" value="Ycf3"/>
</dbReference>
<feature type="transmembrane region" description="Helical" evidence="4">
    <location>
        <begin position="9"/>
        <end position="27"/>
    </location>
</feature>
<evidence type="ECO:0000313" key="6">
    <source>
        <dbReference type="EMBL" id="VFJ54409.1"/>
    </source>
</evidence>
<sequence>MENNARYRLLKTLAIVLVGGWIVWSFYDGFFRESHDPMANTLRAAERDFEDGKYQKALAQYDRILAELPSHLFALRGRARTLLLLGDYPKAERAFDEAIAREPEFANTWANRGILHDRIGQYQKALADYEEALRLDPATADGPHWLIRFLRLQSEPPPTIADRARYLRIQLSLPEEARVLRDPEEDDKQRPYKR</sequence>